<protein>
    <submittedName>
        <fullName evidence="2">Uncharacterized protein</fullName>
    </submittedName>
</protein>
<evidence type="ECO:0000256" key="1">
    <source>
        <dbReference type="SAM" id="MobiDB-lite"/>
    </source>
</evidence>
<evidence type="ECO:0000313" key="2">
    <source>
        <dbReference type="EnsemblMetazoa" id="AMIN014288-PA"/>
    </source>
</evidence>
<feature type="compositionally biased region" description="Polar residues" evidence="1">
    <location>
        <begin position="11"/>
        <end position="21"/>
    </location>
</feature>
<feature type="region of interest" description="Disordered" evidence="1">
    <location>
        <begin position="1"/>
        <end position="51"/>
    </location>
</feature>
<dbReference type="Proteomes" id="UP000075920">
    <property type="component" value="Unassembled WGS sequence"/>
</dbReference>
<organism evidence="2 3">
    <name type="scientific">Anopheles minimus</name>
    <dbReference type="NCBI Taxonomy" id="112268"/>
    <lineage>
        <taxon>Eukaryota</taxon>
        <taxon>Metazoa</taxon>
        <taxon>Ecdysozoa</taxon>
        <taxon>Arthropoda</taxon>
        <taxon>Hexapoda</taxon>
        <taxon>Insecta</taxon>
        <taxon>Pterygota</taxon>
        <taxon>Neoptera</taxon>
        <taxon>Endopterygota</taxon>
        <taxon>Diptera</taxon>
        <taxon>Nematocera</taxon>
        <taxon>Culicoidea</taxon>
        <taxon>Culicidae</taxon>
        <taxon>Anophelinae</taxon>
        <taxon>Anopheles</taxon>
    </lineage>
</organism>
<dbReference type="AlphaFoldDB" id="A0A182WNK1"/>
<proteinExistence type="predicted"/>
<accession>A0A182WNK1</accession>
<keyword evidence="3" id="KW-1185">Reference proteome</keyword>
<reference evidence="2" key="2">
    <citation type="submission" date="2020-05" db="UniProtKB">
        <authorList>
            <consortium name="EnsemblMetazoa"/>
        </authorList>
    </citation>
    <scope>IDENTIFICATION</scope>
    <source>
        <strain evidence="2">MINIMUS1</strain>
    </source>
</reference>
<dbReference type="VEuPathDB" id="VectorBase:AMIN014288"/>
<evidence type="ECO:0000313" key="3">
    <source>
        <dbReference type="Proteomes" id="UP000075920"/>
    </source>
</evidence>
<dbReference type="EnsemblMetazoa" id="AMIN014288-RA">
    <property type="protein sequence ID" value="AMIN014288-PA"/>
    <property type="gene ID" value="AMIN014288"/>
</dbReference>
<sequence>MSDSAGAGDFQNHQSVGNPMQSLLAPSVGRCPKRTLRVRTRSAPPDSSTLKKRTYGAANLIDLA</sequence>
<reference evidence="3" key="1">
    <citation type="submission" date="2013-03" db="EMBL/GenBank/DDBJ databases">
        <title>The Genome Sequence of Anopheles minimus MINIMUS1.</title>
        <authorList>
            <consortium name="The Broad Institute Genomics Platform"/>
            <person name="Neafsey D.E."/>
            <person name="Walton C."/>
            <person name="Walker B."/>
            <person name="Young S.K."/>
            <person name="Zeng Q."/>
            <person name="Gargeya S."/>
            <person name="Fitzgerald M."/>
            <person name="Haas B."/>
            <person name="Abouelleil A."/>
            <person name="Allen A.W."/>
            <person name="Alvarado L."/>
            <person name="Arachchi H.M."/>
            <person name="Berlin A.M."/>
            <person name="Chapman S.B."/>
            <person name="Gainer-Dewar J."/>
            <person name="Goldberg J."/>
            <person name="Griggs A."/>
            <person name="Gujja S."/>
            <person name="Hansen M."/>
            <person name="Howarth C."/>
            <person name="Imamovic A."/>
            <person name="Ireland A."/>
            <person name="Larimer J."/>
            <person name="McCowan C."/>
            <person name="Murphy C."/>
            <person name="Pearson M."/>
            <person name="Poon T.W."/>
            <person name="Priest M."/>
            <person name="Roberts A."/>
            <person name="Saif S."/>
            <person name="Shea T."/>
            <person name="Sisk P."/>
            <person name="Sykes S."/>
            <person name="Wortman J."/>
            <person name="Nusbaum C."/>
            <person name="Birren B."/>
        </authorList>
    </citation>
    <scope>NUCLEOTIDE SEQUENCE [LARGE SCALE GENOMIC DNA]</scope>
    <source>
        <strain evidence="3">MINIMUS1</strain>
    </source>
</reference>
<name>A0A182WNK1_9DIPT</name>
<feature type="compositionally biased region" description="Basic residues" evidence="1">
    <location>
        <begin position="31"/>
        <end position="40"/>
    </location>
</feature>